<sequence length="544" mass="63572">MKYPYKVKIGLLTKPLENLDPWEIELFDQLLDLDFLEIAVLILDGRTIEVEQEPKKGLKSLWPGNFLWKWQKIIEKKIFKPVGTNSDKVKQLFLSTSIVRMLPDRKGFVDYFDRKESDKLKGLDLDVILRHEFNIIKGEILNIPKYGVWSLHHGDNFVNRGGPAGFWEIIEKHEVVGVTLQKLTPELDGGLIIEKAFYNINWSFIKNQQFIQFSSIQLVLKNIRKISYGRFDVSKSLTYSYPLYRSPGLAATLAYLTNFYKEFFLLVYHRFLSKKGDNFWKLYFGKGEFIYAPLFRAKEIPVPEGEFWADPFLLVKDGVKYLFFERFRFERQSACISVGILENARVSGIKDVIDDGSHMSYPNVFEDEGEIFMIPETCAKKRLEVYKAVDFPYKWELYSTAFEGEQIADVNFMRDTEGKAWIFFSKGFWHDLNSDLYIYQIDSLRLEKLTPHLLNPVIIDARIARNGGKIYQKNGEYFRPSQRNVKGKYGFGVNVNQILELSLEEYNETKIVSAYPSFKPNITGFHHVDSHDDFYLMDVAIRKE</sequence>
<dbReference type="InterPro" id="IPR056442">
    <property type="entry name" value="GINT1_N"/>
</dbReference>
<dbReference type="InterPro" id="IPR036477">
    <property type="entry name" value="Formyl_transf_N_sf"/>
</dbReference>
<feature type="domain" description="Glucosamine inositolphosphorylceramide transferase 1 N-terminal" evidence="1">
    <location>
        <begin position="305"/>
        <end position="513"/>
    </location>
</feature>
<dbReference type="Pfam" id="PF24793">
    <property type="entry name" value="GINT1_N"/>
    <property type="match status" value="1"/>
</dbReference>
<dbReference type="InterPro" id="IPR023296">
    <property type="entry name" value="Glyco_hydro_beta-prop_sf"/>
</dbReference>
<gene>
    <name evidence="2" type="ORF">OM944_00900</name>
</gene>
<dbReference type="Proteomes" id="UP001163156">
    <property type="component" value="Chromosome"/>
</dbReference>
<protein>
    <recommendedName>
        <fullName evidence="1">Glucosamine inositolphosphorylceramide transferase 1 N-terminal domain-containing protein</fullName>
    </recommendedName>
</protein>
<dbReference type="Gene3D" id="3.40.50.170">
    <property type="entry name" value="Formyl transferase, N-terminal domain"/>
    <property type="match status" value="1"/>
</dbReference>
<evidence type="ECO:0000313" key="2">
    <source>
        <dbReference type="EMBL" id="UZD23058.1"/>
    </source>
</evidence>
<accession>A0ABY6MHF8</accession>
<name>A0ABY6MHF8_9BACT</name>
<dbReference type="SUPFAM" id="SSF53328">
    <property type="entry name" value="Formyltransferase"/>
    <property type="match status" value="1"/>
</dbReference>
<dbReference type="RefSeq" id="WP_264809587.1">
    <property type="nucleotide sequence ID" value="NZ_CP110226.1"/>
</dbReference>
<dbReference type="SUPFAM" id="SSF75005">
    <property type="entry name" value="Arabinanase/levansucrase/invertase"/>
    <property type="match status" value="1"/>
</dbReference>
<proteinExistence type="predicted"/>
<reference evidence="2" key="1">
    <citation type="submission" date="2022-10" db="EMBL/GenBank/DDBJ databases">
        <title>Algoriphagus sp. a novel bacteria isolate from halophytes salicornia europaea.</title>
        <authorList>
            <person name="Peng Y."/>
            <person name="Jiang L."/>
            <person name="Lee J."/>
        </authorList>
    </citation>
    <scope>NUCLEOTIDE SEQUENCE</scope>
    <source>
        <strain evidence="2">TR-M5</strain>
    </source>
</reference>
<keyword evidence="3" id="KW-1185">Reference proteome</keyword>
<dbReference type="EMBL" id="CP110226">
    <property type="protein sequence ID" value="UZD23058.1"/>
    <property type="molecule type" value="Genomic_DNA"/>
</dbReference>
<evidence type="ECO:0000313" key="3">
    <source>
        <dbReference type="Proteomes" id="UP001163156"/>
    </source>
</evidence>
<organism evidence="2 3">
    <name type="scientific">Algoriphagus halophytocola</name>
    <dbReference type="NCBI Taxonomy" id="2991499"/>
    <lineage>
        <taxon>Bacteria</taxon>
        <taxon>Pseudomonadati</taxon>
        <taxon>Bacteroidota</taxon>
        <taxon>Cytophagia</taxon>
        <taxon>Cytophagales</taxon>
        <taxon>Cyclobacteriaceae</taxon>
        <taxon>Algoriphagus</taxon>
    </lineage>
</organism>
<dbReference type="Gene3D" id="2.115.10.20">
    <property type="entry name" value="Glycosyl hydrolase domain, family 43"/>
    <property type="match status" value="1"/>
</dbReference>
<evidence type="ECO:0000259" key="1">
    <source>
        <dbReference type="Pfam" id="PF24793"/>
    </source>
</evidence>